<dbReference type="Pfam" id="PF12796">
    <property type="entry name" value="Ank_2"/>
    <property type="match status" value="5"/>
</dbReference>
<feature type="repeat" description="ANK" evidence="7">
    <location>
        <begin position="469"/>
        <end position="501"/>
    </location>
</feature>
<dbReference type="InterPro" id="IPR026961">
    <property type="entry name" value="PGG_dom"/>
</dbReference>
<accession>A0AAD8HDP7</accession>
<dbReference type="SUPFAM" id="SSF48403">
    <property type="entry name" value="Ankyrin repeat"/>
    <property type="match status" value="2"/>
</dbReference>
<evidence type="ECO:0000256" key="5">
    <source>
        <dbReference type="ARBA" id="ARBA00023043"/>
    </source>
</evidence>
<dbReference type="InterPro" id="IPR002110">
    <property type="entry name" value="Ankyrin_rpt"/>
</dbReference>
<evidence type="ECO:0000313" key="11">
    <source>
        <dbReference type="EMBL" id="KAK1364439.1"/>
    </source>
</evidence>
<evidence type="ECO:0000313" key="12">
    <source>
        <dbReference type="Proteomes" id="UP001237642"/>
    </source>
</evidence>
<dbReference type="AlphaFoldDB" id="A0AAD8HDP7"/>
<proteinExistence type="predicted"/>
<evidence type="ECO:0000256" key="6">
    <source>
        <dbReference type="ARBA" id="ARBA00023136"/>
    </source>
</evidence>
<dbReference type="Gene3D" id="1.25.40.20">
    <property type="entry name" value="Ankyrin repeat-containing domain"/>
    <property type="match status" value="4"/>
</dbReference>
<feature type="domain" description="PGG" evidence="10">
    <location>
        <begin position="831"/>
        <end position="939"/>
    </location>
</feature>
<reference evidence="11" key="2">
    <citation type="submission" date="2023-05" db="EMBL/GenBank/DDBJ databases">
        <authorList>
            <person name="Schelkunov M.I."/>
        </authorList>
    </citation>
    <scope>NUCLEOTIDE SEQUENCE</scope>
    <source>
        <strain evidence="11">Hsosn_3</strain>
        <tissue evidence="11">Leaf</tissue>
    </source>
</reference>
<dbReference type="EMBL" id="JAUIZM010000009">
    <property type="protein sequence ID" value="KAK1364439.1"/>
    <property type="molecule type" value="Genomic_DNA"/>
</dbReference>
<evidence type="ECO:0000256" key="9">
    <source>
        <dbReference type="SAM" id="Phobius"/>
    </source>
</evidence>
<dbReference type="Proteomes" id="UP001237642">
    <property type="component" value="Unassembled WGS sequence"/>
</dbReference>
<dbReference type="PROSITE" id="PS50297">
    <property type="entry name" value="ANK_REP_REGION"/>
    <property type="match status" value="4"/>
</dbReference>
<dbReference type="Pfam" id="PF00023">
    <property type="entry name" value="Ank"/>
    <property type="match status" value="1"/>
</dbReference>
<reference evidence="11" key="1">
    <citation type="submission" date="2023-02" db="EMBL/GenBank/DDBJ databases">
        <title>Genome of toxic invasive species Heracleum sosnowskyi carries increased number of genes despite the absence of recent whole-genome duplications.</title>
        <authorList>
            <person name="Schelkunov M."/>
            <person name="Shtratnikova V."/>
            <person name="Makarenko M."/>
            <person name="Klepikova A."/>
            <person name="Omelchenko D."/>
            <person name="Novikova G."/>
            <person name="Obukhova E."/>
            <person name="Bogdanov V."/>
            <person name="Penin A."/>
            <person name="Logacheva M."/>
        </authorList>
    </citation>
    <scope>NUCLEOTIDE SEQUENCE</scope>
    <source>
        <strain evidence="11">Hsosn_3</strain>
        <tissue evidence="11">Leaf</tissue>
    </source>
</reference>
<comment type="subcellular location">
    <subcellularLocation>
        <location evidence="1">Membrane</location>
        <topology evidence="1">Multi-pass membrane protein</topology>
    </subcellularLocation>
</comment>
<feature type="transmembrane region" description="Helical" evidence="9">
    <location>
        <begin position="916"/>
        <end position="940"/>
    </location>
</feature>
<feature type="transmembrane region" description="Helical" evidence="9">
    <location>
        <begin position="946"/>
        <end position="970"/>
    </location>
</feature>
<keyword evidence="2 9" id="KW-0812">Transmembrane</keyword>
<feature type="transmembrane region" description="Helical" evidence="9">
    <location>
        <begin position="838"/>
        <end position="860"/>
    </location>
</feature>
<evidence type="ECO:0000256" key="2">
    <source>
        <dbReference type="ARBA" id="ARBA00022692"/>
    </source>
</evidence>
<feature type="repeat" description="ANK" evidence="7">
    <location>
        <begin position="527"/>
        <end position="549"/>
    </location>
</feature>
<feature type="repeat" description="ANK" evidence="7">
    <location>
        <begin position="140"/>
        <end position="164"/>
    </location>
</feature>
<dbReference type="Pfam" id="PF13962">
    <property type="entry name" value="PGG"/>
    <property type="match status" value="1"/>
</dbReference>
<feature type="transmembrane region" description="Helical" evidence="9">
    <location>
        <begin position="982"/>
        <end position="1000"/>
    </location>
</feature>
<comment type="caution">
    <text evidence="11">The sequence shown here is derived from an EMBL/GenBank/DDBJ whole genome shotgun (WGS) entry which is preliminary data.</text>
</comment>
<dbReference type="InterPro" id="IPR036770">
    <property type="entry name" value="Ankyrin_rpt-contain_sf"/>
</dbReference>
<evidence type="ECO:0000256" key="4">
    <source>
        <dbReference type="ARBA" id="ARBA00022989"/>
    </source>
</evidence>
<protein>
    <submittedName>
        <fullName evidence="11">PGG domain-containing protein</fullName>
    </submittedName>
</protein>
<evidence type="ECO:0000256" key="7">
    <source>
        <dbReference type="PROSITE-ProRule" id="PRU00023"/>
    </source>
</evidence>
<evidence type="ECO:0000256" key="8">
    <source>
        <dbReference type="SAM" id="MobiDB-lite"/>
    </source>
</evidence>
<organism evidence="11 12">
    <name type="scientific">Heracleum sosnowskyi</name>
    <dbReference type="NCBI Taxonomy" id="360622"/>
    <lineage>
        <taxon>Eukaryota</taxon>
        <taxon>Viridiplantae</taxon>
        <taxon>Streptophyta</taxon>
        <taxon>Embryophyta</taxon>
        <taxon>Tracheophyta</taxon>
        <taxon>Spermatophyta</taxon>
        <taxon>Magnoliopsida</taxon>
        <taxon>eudicotyledons</taxon>
        <taxon>Gunneridae</taxon>
        <taxon>Pentapetalae</taxon>
        <taxon>asterids</taxon>
        <taxon>campanulids</taxon>
        <taxon>Apiales</taxon>
        <taxon>Apiaceae</taxon>
        <taxon>Apioideae</taxon>
        <taxon>apioid superclade</taxon>
        <taxon>Tordylieae</taxon>
        <taxon>Tordyliinae</taxon>
        <taxon>Heracleum</taxon>
    </lineage>
</organism>
<keyword evidence="6 9" id="KW-0472">Membrane</keyword>
<feature type="transmembrane region" description="Helical" evidence="9">
    <location>
        <begin position="880"/>
        <end position="904"/>
    </location>
</feature>
<evidence type="ECO:0000256" key="3">
    <source>
        <dbReference type="ARBA" id="ARBA00022737"/>
    </source>
</evidence>
<feature type="repeat" description="ANK" evidence="7">
    <location>
        <begin position="634"/>
        <end position="667"/>
    </location>
</feature>
<feature type="compositionally biased region" description="Polar residues" evidence="8">
    <location>
        <begin position="34"/>
        <end position="46"/>
    </location>
</feature>
<keyword evidence="4 9" id="KW-1133">Transmembrane helix</keyword>
<dbReference type="PANTHER" id="PTHR24186">
    <property type="entry name" value="PROTEIN PHOSPHATASE 1 REGULATORY SUBUNIT"/>
    <property type="match status" value="1"/>
</dbReference>
<keyword evidence="12" id="KW-1185">Reference proteome</keyword>
<feature type="region of interest" description="Disordered" evidence="8">
    <location>
        <begin position="32"/>
        <end position="52"/>
    </location>
</feature>
<dbReference type="PANTHER" id="PTHR24186:SF46">
    <property type="entry name" value="PROTEIN ACCELERATED CELL DEATH 6-LIKE"/>
    <property type="match status" value="1"/>
</dbReference>
<gene>
    <name evidence="11" type="ORF">POM88_040000</name>
</gene>
<evidence type="ECO:0000256" key="1">
    <source>
        <dbReference type="ARBA" id="ARBA00004141"/>
    </source>
</evidence>
<keyword evidence="5 7" id="KW-0040">ANK repeat</keyword>
<sequence length="1005" mass="113375">MAILDAKIRRRQYDQSNKEAKKWEERDTRLMKKLQNSQANSSTTFTDVAESSGVKQQQQQQIMDVKLLEAAKNGDVDNFITCLEKFSQRNNCSPLSTISTQLTDPEQNTFLHVAASYGHHNLTTYIAYEFSQLLTCRNHRGDSALHLATRAGHYGVVNVLLRVGKVLEKNQIKKDDLLTSYHLESHEKNEALYRKRAEETLAINDDGNTALHESMLHNHYFLVLCLIKSNVEAAYYVNKQGESPLYMAVESGNVEYVRNIFTGRSEYMHLLDDQLVKGKSLLHAAIRRKSIAIVREIAINKPMLIHVKDEDGLSAPDFASSIGFLEAVNFLQDWLKEETIGTDAVGVNPDFLKNTRIIRNKGIMQSVMLERRNEKVQRLIAEMPPEDSTQLCGDRPMSLDLYKYAKEGLIDSVLSFFSSEYCPPVSDIYDQKTPLQNTIIHVAASFGNEDFTRFIVHNFRSFLVMKNHRGDTALHVAAAAGHLGVVKILLGFQTDQMRIDPVVDVDIESNNETLIGKFIERVQVNDDGNTPLHEALMHNHGKVTEYLIKEKIEDAYYVNKRGKSALYMAIEANNIDYVQAILSTRISKAYRRILYKEVIKGKSLVHAAITSKNIVLLREIINMETAIRHITDENGQTPLHYAASTNFAEGVKFFLLNQKMHIIEKDADGFFPIHCASKYGHVGILVELLHNCLDAREFVNQDGQNILHVAAKYGKSCVVKYILRTPGLELLLNEKDKKGNTPLHLAARNWHPKIVSCLTWDKRVDLKLVNNQNLTALEVSEENMEGNTTYRQRLTWTALKSAGAGRAKVSKKPKFERLKSSVIEPFNMDHWKDRVNTLLLVSTLIATVTFAAGFTMPGGYNGSEPYQGMAILLKKLPFQAFVICDTIAMYSAILVTVTLIWAQLGDITLVINSLRLAVPLLGISLTMMSLAFMAAVYVVISKLVWLSYVVLILGLISLACLLTLFIPFNLPHSSNNPVARYLSYYSFCLLMLASGCYFDPDVDYN</sequence>
<keyword evidence="3" id="KW-0677">Repeat</keyword>
<evidence type="ECO:0000259" key="10">
    <source>
        <dbReference type="Pfam" id="PF13962"/>
    </source>
</evidence>
<dbReference type="PROSITE" id="PS50088">
    <property type="entry name" value="ANK_REPEAT"/>
    <property type="match status" value="4"/>
</dbReference>
<dbReference type="SMART" id="SM00248">
    <property type="entry name" value="ANK"/>
    <property type="match status" value="14"/>
</dbReference>
<dbReference type="GO" id="GO:0005886">
    <property type="term" value="C:plasma membrane"/>
    <property type="evidence" value="ECO:0007669"/>
    <property type="project" value="TreeGrafter"/>
</dbReference>
<name>A0AAD8HDP7_9APIA</name>